<dbReference type="AlphaFoldDB" id="A0A0E9U6S0"/>
<protein>
    <submittedName>
        <fullName evidence="1">Uncharacterized protein</fullName>
    </submittedName>
</protein>
<proteinExistence type="predicted"/>
<reference evidence="1" key="1">
    <citation type="submission" date="2014-11" db="EMBL/GenBank/DDBJ databases">
        <authorList>
            <person name="Amaro Gonzalez C."/>
        </authorList>
    </citation>
    <scope>NUCLEOTIDE SEQUENCE</scope>
</reference>
<accession>A0A0E9U6S0</accession>
<dbReference type="EMBL" id="GBXM01046963">
    <property type="protein sequence ID" value="JAH61614.1"/>
    <property type="molecule type" value="Transcribed_RNA"/>
</dbReference>
<name>A0A0E9U6S0_ANGAN</name>
<organism evidence="1">
    <name type="scientific">Anguilla anguilla</name>
    <name type="common">European freshwater eel</name>
    <name type="synonym">Muraena anguilla</name>
    <dbReference type="NCBI Taxonomy" id="7936"/>
    <lineage>
        <taxon>Eukaryota</taxon>
        <taxon>Metazoa</taxon>
        <taxon>Chordata</taxon>
        <taxon>Craniata</taxon>
        <taxon>Vertebrata</taxon>
        <taxon>Euteleostomi</taxon>
        <taxon>Actinopterygii</taxon>
        <taxon>Neopterygii</taxon>
        <taxon>Teleostei</taxon>
        <taxon>Anguilliformes</taxon>
        <taxon>Anguillidae</taxon>
        <taxon>Anguilla</taxon>
    </lineage>
</organism>
<evidence type="ECO:0000313" key="1">
    <source>
        <dbReference type="EMBL" id="JAH61614.1"/>
    </source>
</evidence>
<sequence length="66" mass="7902">MLNLGRKVYFAGYPICIQYYHFTKSILDLKWPRNAVCERLFPCFPSSISIPGIYNFENNFECRFRI</sequence>
<reference evidence="1" key="2">
    <citation type="journal article" date="2015" name="Fish Shellfish Immunol.">
        <title>Early steps in the European eel (Anguilla anguilla)-Vibrio vulnificus interaction in the gills: Role of the RtxA13 toxin.</title>
        <authorList>
            <person name="Callol A."/>
            <person name="Pajuelo D."/>
            <person name="Ebbesson L."/>
            <person name="Teles M."/>
            <person name="MacKenzie S."/>
            <person name="Amaro C."/>
        </authorList>
    </citation>
    <scope>NUCLEOTIDE SEQUENCE</scope>
</reference>